<dbReference type="PANTHER" id="PTHR42703">
    <property type="entry name" value="NADH DEHYDROGENASE"/>
    <property type="match status" value="1"/>
</dbReference>
<dbReference type="RefSeq" id="WP_035515959.1">
    <property type="nucleotide sequence ID" value="NZ_KN234759.1"/>
</dbReference>
<evidence type="ECO:0000256" key="4">
    <source>
        <dbReference type="ARBA" id="ARBA00022692"/>
    </source>
</evidence>
<feature type="domain" description="NADH:quinone oxidoreductase/Mrp antiporter transmembrane" evidence="9">
    <location>
        <begin position="129"/>
        <end position="424"/>
    </location>
</feature>
<evidence type="ECO:0000313" key="11">
    <source>
        <dbReference type="Proteomes" id="UP000029640"/>
    </source>
</evidence>
<reference evidence="10 11" key="1">
    <citation type="journal article" date="2014" name="Genome Announc.">
        <title>Genome Sequence of Gammaproteobacterial Pseudohaliea rubra Type Strain DSM 19751, Isolated from Coastal Seawater of the Mediterranean Sea.</title>
        <authorList>
            <person name="Spring S."/>
            <person name="Fiebig A."/>
            <person name="Riedel T."/>
            <person name="Goker M."/>
            <person name="Klenk H.P."/>
        </authorList>
    </citation>
    <scope>NUCLEOTIDE SEQUENCE [LARGE SCALE GENOMIC DNA]</scope>
    <source>
        <strain evidence="10 11">DSM 19751</strain>
    </source>
</reference>
<keyword evidence="11" id="KW-1185">Reference proteome</keyword>
<keyword evidence="3" id="KW-1003">Cell membrane</keyword>
<dbReference type="InterPro" id="IPR001750">
    <property type="entry name" value="ND/Mrp_TM"/>
</dbReference>
<dbReference type="Proteomes" id="UP000029640">
    <property type="component" value="Unassembled WGS sequence"/>
</dbReference>
<dbReference type="OrthoDB" id="9768329at2"/>
<organism evidence="10 11">
    <name type="scientific">Pseudohaliea rubra DSM 19751</name>
    <dbReference type="NCBI Taxonomy" id="1265313"/>
    <lineage>
        <taxon>Bacteria</taxon>
        <taxon>Pseudomonadati</taxon>
        <taxon>Pseudomonadota</taxon>
        <taxon>Gammaproteobacteria</taxon>
        <taxon>Cellvibrionales</taxon>
        <taxon>Halieaceae</taxon>
        <taxon>Pseudohaliea</taxon>
    </lineage>
</organism>
<feature type="transmembrane region" description="Helical" evidence="8">
    <location>
        <begin position="450"/>
        <end position="470"/>
    </location>
</feature>
<dbReference type="Pfam" id="PF00361">
    <property type="entry name" value="Proton_antipo_M"/>
    <property type="match status" value="1"/>
</dbReference>
<dbReference type="EMBL" id="AUVB01000077">
    <property type="protein sequence ID" value="KGE02987.1"/>
    <property type="molecule type" value="Genomic_DNA"/>
</dbReference>
<dbReference type="GO" id="GO:0042773">
    <property type="term" value="P:ATP synthesis coupled electron transport"/>
    <property type="evidence" value="ECO:0007669"/>
    <property type="project" value="InterPro"/>
</dbReference>
<feature type="transmembrane region" description="Helical" evidence="8">
    <location>
        <begin position="36"/>
        <end position="59"/>
    </location>
</feature>
<evidence type="ECO:0000256" key="6">
    <source>
        <dbReference type="ARBA" id="ARBA00023136"/>
    </source>
</evidence>
<feature type="transmembrane region" description="Helical" evidence="8">
    <location>
        <begin position="273"/>
        <end position="298"/>
    </location>
</feature>
<feature type="transmembrane region" description="Helical" evidence="8">
    <location>
        <begin position="305"/>
        <end position="323"/>
    </location>
</feature>
<feature type="transmembrane region" description="Helical" evidence="8">
    <location>
        <begin position="335"/>
        <end position="354"/>
    </location>
</feature>
<evidence type="ECO:0000259" key="9">
    <source>
        <dbReference type="Pfam" id="PF00361"/>
    </source>
</evidence>
<feature type="transmembrane region" description="Helical" evidence="8">
    <location>
        <begin position="374"/>
        <end position="391"/>
    </location>
</feature>
<evidence type="ECO:0000313" key="10">
    <source>
        <dbReference type="EMBL" id="KGE02987.1"/>
    </source>
</evidence>
<evidence type="ECO:0000256" key="1">
    <source>
        <dbReference type="ARBA" id="ARBA00004651"/>
    </source>
</evidence>
<dbReference type="HOGENOM" id="CLU_007100_9_5_6"/>
<keyword evidence="5 8" id="KW-1133">Transmembrane helix</keyword>
<dbReference type="eggNOG" id="COG0651">
    <property type="taxonomic scope" value="Bacteria"/>
</dbReference>
<evidence type="ECO:0000256" key="7">
    <source>
        <dbReference type="RuleBase" id="RU000320"/>
    </source>
</evidence>
<feature type="transmembrane region" description="Helical" evidence="8">
    <location>
        <begin position="79"/>
        <end position="99"/>
    </location>
</feature>
<comment type="subcellular location">
    <subcellularLocation>
        <location evidence="1">Cell membrane</location>
        <topology evidence="1">Multi-pass membrane protein</topology>
    </subcellularLocation>
    <subcellularLocation>
        <location evidence="7">Membrane</location>
        <topology evidence="7">Multi-pass membrane protein</topology>
    </subcellularLocation>
</comment>
<name>A0A095VND5_9GAMM</name>
<evidence type="ECO:0000256" key="2">
    <source>
        <dbReference type="ARBA" id="ARBA00005346"/>
    </source>
</evidence>
<keyword evidence="6 8" id="KW-0472">Membrane</keyword>
<gene>
    <name evidence="10" type="ORF">HRUBRA_02425</name>
</gene>
<sequence>MTNQLPILLFLTPFVAGVAMPLLTAKRPGWCRPVTLGTVALLLFLALLNLVHVLTYGPMEYALGGWAAPLGIAWLNDSLAAMLILTVAFVAQVTLLYGYQVTSPGLERSMAYYALVLMLLTGLIGIVFAADLFNLFVFLEVAALAAYALAGAAGGKSAVFAFRYLLLGSLGAALYLLGVGHLYVATGTLNMADLAIRIPGLLSSTAVASGLIYIFLGLSIKMALLPLHGWLPDAYRNAPNAVTPLLAATITKISLAAWVRIEHSLILPGIEVGAVPVLVLLEELGVIAALAGGALALVQTDIKRMFAYAGIGHVGLILVGVSLGNATGFAGGMAYLINDAVMQVALFMIAGALLHLHGVRTLDELRAMQTPSPWLTGSLLVVAIGMVGLPPTGGFFGKWNIVLGALEAEHYLAAFSVLASTLLTLGFFIKVFACWFHAAAADAPAPPEMTAPLSTALGLTAIAIVGLGVFSDPIFHLLVGFASGGGG</sequence>
<dbReference type="GO" id="GO:0005886">
    <property type="term" value="C:plasma membrane"/>
    <property type="evidence" value="ECO:0007669"/>
    <property type="project" value="UniProtKB-SubCell"/>
</dbReference>
<dbReference type="InterPro" id="IPR003918">
    <property type="entry name" value="NADH_UbQ_OxRdtase"/>
</dbReference>
<comment type="caution">
    <text evidence="10">The sequence shown here is derived from an EMBL/GenBank/DDBJ whole genome shotgun (WGS) entry which is preliminary data.</text>
</comment>
<dbReference type="PANTHER" id="PTHR42703:SF1">
    <property type="entry name" value="NA(+)_H(+) ANTIPORTER SUBUNIT D1"/>
    <property type="match status" value="1"/>
</dbReference>
<evidence type="ECO:0000256" key="8">
    <source>
        <dbReference type="SAM" id="Phobius"/>
    </source>
</evidence>
<dbReference type="STRING" id="1265313.HRUBRA_02425"/>
<dbReference type="PATRIC" id="fig|1265313.6.peg.2393"/>
<comment type="similarity">
    <text evidence="2">Belongs to the CPA3 antiporters (TC 2.A.63) subunit D family.</text>
</comment>
<evidence type="ECO:0000256" key="3">
    <source>
        <dbReference type="ARBA" id="ARBA00022475"/>
    </source>
</evidence>
<protein>
    <recommendedName>
        <fullName evidence="9">NADH:quinone oxidoreductase/Mrp antiporter transmembrane domain-containing protein</fullName>
    </recommendedName>
</protein>
<feature type="transmembrane region" description="Helical" evidence="8">
    <location>
        <begin position="164"/>
        <end position="184"/>
    </location>
</feature>
<feature type="transmembrane region" description="Helical" evidence="8">
    <location>
        <begin position="196"/>
        <end position="220"/>
    </location>
</feature>
<dbReference type="GO" id="GO:0008137">
    <property type="term" value="F:NADH dehydrogenase (ubiquinone) activity"/>
    <property type="evidence" value="ECO:0007669"/>
    <property type="project" value="InterPro"/>
</dbReference>
<feature type="transmembrane region" description="Helical" evidence="8">
    <location>
        <begin position="411"/>
        <end position="438"/>
    </location>
</feature>
<feature type="transmembrane region" description="Helical" evidence="8">
    <location>
        <begin position="6"/>
        <end position="24"/>
    </location>
</feature>
<feature type="transmembrane region" description="Helical" evidence="8">
    <location>
        <begin position="135"/>
        <end position="152"/>
    </location>
</feature>
<keyword evidence="4 7" id="KW-0812">Transmembrane</keyword>
<feature type="transmembrane region" description="Helical" evidence="8">
    <location>
        <begin position="111"/>
        <end position="129"/>
    </location>
</feature>
<accession>A0A095VND5</accession>
<proteinExistence type="inferred from homology"/>
<dbReference type="InterPro" id="IPR050586">
    <property type="entry name" value="CPA3_Na-H_Antiporter_D"/>
</dbReference>
<dbReference type="AlphaFoldDB" id="A0A095VND5"/>
<evidence type="ECO:0000256" key="5">
    <source>
        <dbReference type="ARBA" id="ARBA00022989"/>
    </source>
</evidence>
<dbReference type="PRINTS" id="PR01437">
    <property type="entry name" value="NUOXDRDTASE4"/>
</dbReference>